<keyword evidence="5" id="KW-1185">Reference proteome</keyword>
<evidence type="ECO:0000256" key="1">
    <source>
        <dbReference type="ARBA" id="ARBA00022729"/>
    </source>
</evidence>
<dbReference type="PANTHER" id="PTHR43308">
    <property type="entry name" value="OUTER MEMBRANE PROTEIN ALPHA-RELATED"/>
    <property type="match status" value="1"/>
</dbReference>
<accession>A0A372LPA8</accession>
<evidence type="ECO:0000313" key="4">
    <source>
        <dbReference type="EMBL" id="RFU68320.1"/>
    </source>
</evidence>
<proteinExistence type="predicted"/>
<dbReference type="InterPro" id="IPR001119">
    <property type="entry name" value="SLH_dom"/>
</dbReference>
<gene>
    <name evidence="4" type="ORF">D0469_12465</name>
</gene>
<feature type="signal peptide" evidence="2">
    <location>
        <begin position="1"/>
        <end position="24"/>
    </location>
</feature>
<feature type="domain" description="SLH" evidence="3">
    <location>
        <begin position="22"/>
        <end position="85"/>
    </location>
</feature>
<protein>
    <submittedName>
        <fullName evidence="4">S-layer homology domain-containing protein</fullName>
    </submittedName>
</protein>
<dbReference type="Pfam" id="PF00395">
    <property type="entry name" value="SLH"/>
    <property type="match status" value="3"/>
</dbReference>
<reference evidence="4 5" key="1">
    <citation type="submission" date="2018-08" db="EMBL/GenBank/DDBJ databases">
        <title>Bacillus chawlae sp. nov., Bacillus glennii sp. nov., and Bacillus saganii sp. nov. Isolated from the Vehicle Assembly Building at Kennedy Space Center where the Viking Spacecraft were Assembled.</title>
        <authorList>
            <person name="Seuylemezian A."/>
            <person name="Vaishampayan P."/>
        </authorList>
    </citation>
    <scope>NUCLEOTIDE SEQUENCE [LARGE SCALE GENOMIC DNA]</scope>
    <source>
        <strain evidence="4 5">V47-23a</strain>
    </source>
</reference>
<feature type="chain" id="PRO_5016754325" evidence="2">
    <location>
        <begin position="25"/>
        <end position="755"/>
    </location>
</feature>
<comment type="caution">
    <text evidence="4">The sequence shown here is derived from an EMBL/GenBank/DDBJ whole genome shotgun (WGS) entry which is preliminary data.</text>
</comment>
<dbReference type="EMBL" id="QVTE01000034">
    <property type="protein sequence ID" value="RFU68320.1"/>
    <property type="molecule type" value="Genomic_DNA"/>
</dbReference>
<feature type="domain" description="SLH" evidence="3">
    <location>
        <begin position="144"/>
        <end position="207"/>
    </location>
</feature>
<dbReference type="Proteomes" id="UP000264541">
    <property type="component" value="Unassembled WGS sequence"/>
</dbReference>
<dbReference type="AlphaFoldDB" id="A0A372LPA8"/>
<sequence>MKKTAYLLMLTLFLVGLPVINASAEPMVDVQDHWAKNEINALQERGIISGFEDGTFRPYAQVTRGQFVAFLVRALELPKGDSAFRDVPKTSKLYNDISAAKKAGLIMGTVEGYAKADEKITRTDAAALLDRAVQHEGDYPEKAQLVYTDARLISKYAYESVQRMTYYKLISGTQDNKFQPLKIANRGESAALIYRMLSFIGKLEGSTPVKPATSNPSITSLDLGDGNKVQIRLNTAGLPLQYIRQDSVTHIRATDKNYYYHIGSAQNSEGTLKVTLRKLDNSDTFIYTQFQNKGNSAHSASIILPFANATSYDVSRIDSYGMVDRKHNDTFGIDPSSHPIGLLSVKNGDQPAGNVMMGKNYISLKREHSYPNGQKSVLREFLEEYESYKILQNKESASMSMELDMKVPANAVSESWALLSNQQLFESKENKDHWFKRSIEEYTTINSWLTAEGAYTKLPWSVEPGYKMAFGRNLGNMQGGIYLEEFQGLKERYFYDLVLNSVADLNIFSNGALRTGNVPVFKTEYTSTWLKKEYGTTAPYIDTRHNENTALFLKHTGEEFGIEQLAAANRKYADFLVQQKSVGNIIQVTPSSHLIADYYAPGSEKTHVSLNHALGEMRFLIETYQQTKEEKYHKTAREIQTAIEFLHPRWIREDGDLWYQVNGRMEFNGRDYPWLTLADLLLSQERFEEIGQARSKVFDEMIRSKTKYLVDTKQPIKGEIVQMLRDQGFGDLVEGYGSVRTADALEKDTLDLLAE</sequence>
<dbReference type="PANTHER" id="PTHR43308:SF5">
    <property type="entry name" value="S-LAYER PROTEIN _ PEPTIDOGLYCAN ENDO-BETA-N-ACETYLGLUCOSAMINIDASE"/>
    <property type="match status" value="1"/>
</dbReference>
<dbReference type="OrthoDB" id="1736525at2"/>
<evidence type="ECO:0000256" key="2">
    <source>
        <dbReference type="SAM" id="SignalP"/>
    </source>
</evidence>
<dbReference type="PROSITE" id="PS51272">
    <property type="entry name" value="SLH"/>
    <property type="match status" value="2"/>
</dbReference>
<evidence type="ECO:0000313" key="5">
    <source>
        <dbReference type="Proteomes" id="UP000264541"/>
    </source>
</evidence>
<keyword evidence="1 2" id="KW-0732">Signal</keyword>
<dbReference type="RefSeq" id="WP_117327069.1">
    <property type="nucleotide sequence ID" value="NZ_QVTE01000034.1"/>
</dbReference>
<dbReference type="InterPro" id="IPR051465">
    <property type="entry name" value="Cell_Envelope_Struct_Comp"/>
</dbReference>
<organism evidence="4 5">
    <name type="scientific">Peribacillus saganii</name>
    <dbReference type="NCBI Taxonomy" id="2303992"/>
    <lineage>
        <taxon>Bacteria</taxon>
        <taxon>Bacillati</taxon>
        <taxon>Bacillota</taxon>
        <taxon>Bacilli</taxon>
        <taxon>Bacillales</taxon>
        <taxon>Bacillaceae</taxon>
        <taxon>Peribacillus</taxon>
    </lineage>
</organism>
<name>A0A372LPA8_9BACI</name>
<evidence type="ECO:0000259" key="3">
    <source>
        <dbReference type="PROSITE" id="PS51272"/>
    </source>
</evidence>